<comment type="caution">
    <text evidence="1">The sequence shown here is derived from an EMBL/GenBank/DDBJ whole genome shotgun (WGS) entry which is preliminary data.</text>
</comment>
<name>A0A9J6H4Q9_HAELO</name>
<dbReference type="EMBL" id="JABSTR010000011">
    <property type="protein sequence ID" value="KAH9381636.1"/>
    <property type="molecule type" value="Genomic_DNA"/>
</dbReference>
<accession>A0A9J6H4Q9</accession>
<gene>
    <name evidence="1" type="ORF">HPB48_006116</name>
</gene>
<evidence type="ECO:0000313" key="1">
    <source>
        <dbReference type="EMBL" id="KAH9381636.1"/>
    </source>
</evidence>
<proteinExistence type="predicted"/>
<sequence length="86" mass="9526">MAVETRFGWAVQGQTSTTSQLVKSAHAVVLHTTVADLDKAPILKQFWELEGVGVSETTQNPSNCQVKDEFKNNIETVNGRYHVKLP</sequence>
<dbReference type="Proteomes" id="UP000821853">
    <property type="component" value="Chromosome 9"/>
</dbReference>
<evidence type="ECO:0000313" key="2">
    <source>
        <dbReference type="Proteomes" id="UP000821853"/>
    </source>
</evidence>
<dbReference type="VEuPathDB" id="VectorBase:HLOH_062578"/>
<dbReference type="OrthoDB" id="6505652at2759"/>
<keyword evidence="2" id="KW-1185">Reference proteome</keyword>
<organism evidence="1 2">
    <name type="scientific">Haemaphysalis longicornis</name>
    <name type="common">Bush tick</name>
    <dbReference type="NCBI Taxonomy" id="44386"/>
    <lineage>
        <taxon>Eukaryota</taxon>
        <taxon>Metazoa</taxon>
        <taxon>Ecdysozoa</taxon>
        <taxon>Arthropoda</taxon>
        <taxon>Chelicerata</taxon>
        <taxon>Arachnida</taxon>
        <taxon>Acari</taxon>
        <taxon>Parasitiformes</taxon>
        <taxon>Ixodida</taxon>
        <taxon>Ixodoidea</taxon>
        <taxon>Ixodidae</taxon>
        <taxon>Haemaphysalinae</taxon>
        <taxon>Haemaphysalis</taxon>
    </lineage>
</organism>
<protein>
    <submittedName>
        <fullName evidence="1">Uncharacterized protein</fullName>
    </submittedName>
</protein>
<dbReference type="AlphaFoldDB" id="A0A9J6H4Q9"/>
<reference evidence="1 2" key="1">
    <citation type="journal article" date="2020" name="Cell">
        <title>Large-Scale Comparative Analyses of Tick Genomes Elucidate Their Genetic Diversity and Vector Capacities.</title>
        <authorList>
            <consortium name="Tick Genome and Microbiome Consortium (TIGMIC)"/>
            <person name="Jia N."/>
            <person name="Wang J."/>
            <person name="Shi W."/>
            <person name="Du L."/>
            <person name="Sun Y."/>
            <person name="Zhan W."/>
            <person name="Jiang J.F."/>
            <person name="Wang Q."/>
            <person name="Zhang B."/>
            <person name="Ji P."/>
            <person name="Bell-Sakyi L."/>
            <person name="Cui X.M."/>
            <person name="Yuan T.T."/>
            <person name="Jiang B.G."/>
            <person name="Yang W.F."/>
            <person name="Lam T.T."/>
            <person name="Chang Q.C."/>
            <person name="Ding S.J."/>
            <person name="Wang X.J."/>
            <person name="Zhu J.G."/>
            <person name="Ruan X.D."/>
            <person name="Zhao L."/>
            <person name="Wei J.T."/>
            <person name="Ye R.Z."/>
            <person name="Que T.C."/>
            <person name="Du C.H."/>
            <person name="Zhou Y.H."/>
            <person name="Cheng J.X."/>
            <person name="Dai P.F."/>
            <person name="Guo W.B."/>
            <person name="Han X.H."/>
            <person name="Huang E.J."/>
            <person name="Li L.F."/>
            <person name="Wei W."/>
            <person name="Gao Y.C."/>
            <person name="Liu J.Z."/>
            <person name="Shao H.Z."/>
            <person name="Wang X."/>
            <person name="Wang C.C."/>
            <person name="Yang T.C."/>
            <person name="Huo Q.B."/>
            <person name="Li W."/>
            <person name="Chen H.Y."/>
            <person name="Chen S.E."/>
            <person name="Zhou L.G."/>
            <person name="Ni X.B."/>
            <person name="Tian J.H."/>
            <person name="Sheng Y."/>
            <person name="Liu T."/>
            <person name="Pan Y.S."/>
            <person name="Xia L.Y."/>
            <person name="Li J."/>
            <person name="Zhao F."/>
            <person name="Cao W.C."/>
        </authorList>
    </citation>
    <scope>NUCLEOTIDE SEQUENCE [LARGE SCALE GENOMIC DNA]</scope>
    <source>
        <strain evidence="1">HaeL-2018</strain>
    </source>
</reference>